<comment type="caution">
    <text evidence="1">The sequence shown here is derived from an EMBL/GenBank/DDBJ whole genome shotgun (WGS) entry which is preliminary data.</text>
</comment>
<accession>A0A4Y2KWA7</accession>
<evidence type="ECO:0000313" key="1">
    <source>
        <dbReference type="EMBL" id="GBN06330.1"/>
    </source>
</evidence>
<proteinExistence type="predicted"/>
<dbReference type="EMBL" id="BGPR01005052">
    <property type="protein sequence ID" value="GBN06330.1"/>
    <property type="molecule type" value="Genomic_DNA"/>
</dbReference>
<protein>
    <submittedName>
        <fullName evidence="1">Uncharacterized protein</fullName>
    </submittedName>
</protein>
<organism evidence="1 2">
    <name type="scientific">Araneus ventricosus</name>
    <name type="common">Orbweaver spider</name>
    <name type="synonym">Epeira ventricosa</name>
    <dbReference type="NCBI Taxonomy" id="182803"/>
    <lineage>
        <taxon>Eukaryota</taxon>
        <taxon>Metazoa</taxon>
        <taxon>Ecdysozoa</taxon>
        <taxon>Arthropoda</taxon>
        <taxon>Chelicerata</taxon>
        <taxon>Arachnida</taxon>
        <taxon>Araneae</taxon>
        <taxon>Araneomorphae</taxon>
        <taxon>Entelegynae</taxon>
        <taxon>Araneoidea</taxon>
        <taxon>Araneidae</taxon>
        <taxon>Araneus</taxon>
    </lineage>
</organism>
<dbReference type="AlphaFoldDB" id="A0A4Y2KWA7"/>
<dbReference type="Proteomes" id="UP000499080">
    <property type="component" value="Unassembled WGS sequence"/>
</dbReference>
<keyword evidence="2" id="KW-1185">Reference proteome</keyword>
<reference evidence="1 2" key="1">
    <citation type="journal article" date="2019" name="Sci. Rep.">
        <title>Orb-weaving spider Araneus ventricosus genome elucidates the spidroin gene catalogue.</title>
        <authorList>
            <person name="Kono N."/>
            <person name="Nakamura H."/>
            <person name="Ohtoshi R."/>
            <person name="Moran D.A.P."/>
            <person name="Shinohara A."/>
            <person name="Yoshida Y."/>
            <person name="Fujiwara M."/>
            <person name="Mori M."/>
            <person name="Tomita M."/>
            <person name="Arakawa K."/>
        </authorList>
    </citation>
    <scope>NUCLEOTIDE SEQUENCE [LARGE SCALE GENOMIC DNA]</scope>
</reference>
<gene>
    <name evidence="1" type="ORF">AVEN_228794_1</name>
</gene>
<evidence type="ECO:0000313" key="2">
    <source>
        <dbReference type="Proteomes" id="UP000499080"/>
    </source>
</evidence>
<name>A0A4Y2KWA7_ARAVE</name>
<sequence length="100" mass="11022">MRTTPKVRMAHRSQVKSDNKQLHLSFSTNQPTASRKGITLRNSQLEGASIPQAMFACRQLSSNWASAVVEVMVRDMHSLPLLLLPQLLPVFCLFSGSIGG</sequence>